<gene>
    <name evidence="6" type="ORF">MCHLO_13733</name>
</gene>
<evidence type="ECO:0000256" key="2">
    <source>
        <dbReference type="ARBA" id="ARBA00023043"/>
    </source>
</evidence>
<dbReference type="Pfam" id="PF12796">
    <property type="entry name" value="Ank_2"/>
    <property type="match status" value="3"/>
</dbReference>
<name>A0ABQ0M1H4_MYCCL</name>
<evidence type="ECO:0000313" key="6">
    <source>
        <dbReference type="EMBL" id="GAT57164.1"/>
    </source>
</evidence>
<accession>A0ABQ0M1H4</accession>
<dbReference type="PROSITE" id="PS50297">
    <property type="entry name" value="ANK_REP_REGION"/>
    <property type="match status" value="4"/>
</dbReference>
<feature type="repeat" description="ANK" evidence="3">
    <location>
        <begin position="738"/>
        <end position="770"/>
    </location>
</feature>
<feature type="repeat" description="ANK" evidence="3">
    <location>
        <begin position="874"/>
        <end position="906"/>
    </location>
</feature>
<evidence type="ECO:0008006" key="8">
    <source>
        <dbReference type="Google" id="ProtNLM"/>
    </source>
</evidence>
<dbReference type="SMART" id="SM00248">
    <property type="entry name" value="ANK"/>
    <property type="match status" value="12"/>
</dbReference>
<dbReference type="InterPro" id="IPR027417">
    <property type="entry name" value="P-loop_NTPase"/>
</dbReference>
<feature type="repeat" description="ANK" evidence="3">
    <location>
        <begin position="772"/>
        <end position="804"/>
    </location>
</feature>
<dbReference type="Pfam" id="PF13637">
    <property type="entry name" value="Ank_4"/>
    <property type="match status" value="1"/>
</dbReference>
<keyword evidence="2 3" id="KW-0040">ANK repeat</keyword>
<protein>
    <recommendedName>
        <fullName evidence="8">NACHT domain-containing protein</fullName>
    </recommendedName>
</protein>
<keyword evidence="1" id="KW-0677">Repeat</keyword>
<feature type="domain" description="Nephrocystin 3-like N-terminal" evidence="5">
    <location>
        <begin position="105"/>
        <end position="261"/>
    </location>
</feature>
<feature type="domain" description="GPI inositol-deacylase winged helix" evidence="4">
    <location>
        <begin position="373"/>
        <end position="448"/>
    </location>
</feature>
<reference evidence="6" key="1">
    <citation type="submission" date="2014-09" db="EMBL/GenBank/DDBJ databases">
        <title>Genome sequence of the luminous mushroom Mycena chlorophos for searching fungal bioluminescence genes.</title>
        <authorList>
            <person name="Tanaka Y."/>
            <person name="Kasuga D."/>
            <person name="Oba Y."/>
            <person name="Hase S."/>
            <person name="Sato K."/>
            <person name="Oba Y."/>
            <person name="Sakakibara Y."/>
        </authorList>
    </citation>
    <scope>NUCLEOTIDE SEQUENCE</scope>
</reference>
<dbReference type="PANTHER" id="PTHR24198:SF194">
    <property type="entry name" value="INVERSIN-A"/>
    <property type="match status" value="1"/>
</dbReference>
<dbReference type="Pfam" id="PF24883">
    <property type="entry name" value="NPHP3_N"/>
    <property type="match status" value="1"/>
</dbReference>
<proteinExistence type="predicted"/>
<dbReference type="InterPro" id="IPR036770">
    <property type="entry name" value="Ankyrin_rpt-contain_sf"/>
</dbReference>
<evidence type="ECO:0000313" key="7">
    <source>
        <dbReference type="Proteomes" id="UP000815677"/>
    </source>
</evidence>
<dbReference type="PROSITE" id="PS50088">
    <property type="entry name" value="ANK_REPEAT"/>
    <property type="match status" value="7"/>
</dbReference>
<dbReference type="InterPro" id="IPR056884">
    <property type="entry name" value="NPHP3-like_N"/>
</dbReference>
<evidence type="ECO:0000259" key="4">
    <source>
        <dbReference type="Pfam" id="PF22939"/>
    </source>
</evidence>
<dbReference type="EMBL" id="DF849406">
    <property type="protein sequence ID" value="GAT57164.1"/>
    <property type="molecule type" value="Genomic_DNA"/>
</dbReference>
<evidence type="ECO:0000259" key="5">
    <source>
        <dbReference type="Pfam" id="PF24883"/>
    </source>
</evidence>
<dbReference type="Pfam" id="PF22939">
    <property type="entry name" value="WHD_GPIID"/>
    <property type="match status" value="1"/>
</dbReference>
<dbReference type="PANTHER" id="PTHR24198">
    <property type="entry name" value="ANKYRIN REPEAT AND PROTEIN KINASE DOMAIN-CONTAINING PROTEIN"/>
    <property type="match status" value="1"/>
</dbReference>
<dbReference type="InterPro" id="IPR002110">
    <property type="entry name" value="Ankyrin_rpt"/>
</dbReference>
<dbReference type="Gene3D" id="3.40.50.300">
    <property type="entry name" value="P-loop containing nucleotide triphosphate hydrolases"/>
    <property type="match status" value="1"/>
</dbReference>
<sequence length="979" mass="105541">MTDLRGLSSPTISRNFSLVNMALYAKETLNIGPIYGGTGGAGGAGGEQGGPGGTGQGNTFTVNAQNAVFNNAGVPVQDTGAILDWFSPLNFYPRHQAISQTRAQNTGSWLLEHSQFKGWKKSQGAWLWCKGDPGVGKTVLSSLVIDHLISESSAQVAFVYLNHKETEAQTPSNILAAIWSQFMLNEPLPPKALDVYKDHIKKKTKPGRKQLVDLLAHFLGTCSQAFIIVDALDECPEDNTWALLDDLNSLGTQVNILFTSRPNIQISRSDEEILTLGILADETDVHQFIAEFIRKSPALSKQVKQSPEVKSLIHAQVSGAARGMFLLARLHLEALQKDRNIGTLKQHLSALPQTLEETYEEAILRVQSQPKEDAKLAHRALLWILYAKRPLQPDELEVAVSIELWDSLYNKDFQHAIQDILAACAGLIALDVEASQIRIVHYTAQELLPKILQYQTPHKTIAVALLSLLNGLQFQPHLSTGNTEELFQQGGSGLLEYAGYCLLHAQEDPQTDDILDLLQTFLEKGSLWANMMHYSGWSRDIKIWRAAYNWQKQHTPLYLAAGSNLLDVVKIYIKEGSEAITYALESAAEYGSRQVLEYLLHLSYLPTYEAFYAACSSENLDVVRLLVEAGAPTERAGHNALTAASFSSCTIVEYLITLGLDPNLVDLKTTERTPLQAACLQGKLDIAQLLIDHGAHIDLPGGGDYGSPLQAACLGGSIETVQLLIDKGADVNQIGGGHYGSPLEAACAGESLEIVQSLIYHGANINLSGVGYYDSALQAACAAGNLKIVQLLIDSGAAINQIGGGDFGSPLQAACAAGSIEVVQLLISHSISFAQLGGGIYSCPLHAACVWGRVDIVKFLIAQGADIHMIGLGKYGSPLQAACAGANLETAQLLLVQGADVNLPGGGEYGSPLQAAVSAWELGVVEFLITQGAQVNQPTEGLYTTALDAAYYYGQNKIWNHLLSHGADPLAALSTDILR</sequence>
<feature type="repeat" description="ANK" evidence="3">
    <location>
        <begin position="844"/>
        <end position="872"/>
    </location>
</feature>
<feature type="repeat" description="ANK" evidence="3">
    <location>
        <begin position="908"/>
        <end position="940"/>
    </location>
</feature>
<dbReference type="Gene3D" id="1.25.40.20">
    <property type="entry name" value="Ankyrin repeat-containing domain"/>
    <property type="match status" value="2"/>
</dbReference>
<dbReference type="Proteomes" id="UP000815677">
    <property type="component" value="Unassembled WGS sequence"/>
</dbReference>
<keyword evidence="7" id="KW-1185">Reference proteome</keyword>
<dbReference type="SUPFAM" id="SSF52540">
    <property type="entry name" value="P-loop containing nucleoside triphosphate hydrolases"/>
    <property type="match status" value="1"/>
</dbReference>
<evidence type="ECO:0000256" key="1">
    <source>
        <dbReference type="ARBA" id="ARBA00022737"/>
    </source>
</evidence>
<evidence type="ECO:0000256" key="3">
    <source>
        <dbReference type="PROSITE-ProRule" id="PRU00023"/>
    </source>
</evidence>
<feature type="repeat" description="ANK" evidence="3">
    <location>
        <begin position="704"/>
        <end position="736"/>
    </location>
</feature>
<dbReference type="InterPro" id="IPR054471">
    <property type="entry name" value="GPIID_WHD"/>
</dbReference>
<organism evidence="6 7">
    <name type="scientific">Mycena chlorophos</name>
    <name type="common">Agaric fungus</name>
    <name type="synonym">Agaricus chlorophos</name>
    <dbReference type="NCBI Taxonomy" id="658473"/>
    <lineage>
        <taxon>Eukaryota</taxon>
        <taxon>Fungi</taxon>
        <taxon>Dikarya</taxon>
        <taxon>Basidiomycota</taxon>
        <taxon>Agaricomycotina</taxon>
        <taxon>Agaricomycetes</taxon>
        <taxon>Agaricomycetidae</taxon>
        <taxon>Agaricales</taxon>
        <taxon>Marasmiineae</taxon>
        <taxon>Mycenaceae</taxon>
        <taxon>Mycena</taxon>
    </lineage>
</organism>
<dbReference type="SUPFAM" id="SSF48403">
    <property type="entry name" value="Ankyrin repeat"/>
    <property type="match status" value="2"/>
</dbReference>
<feature type="repeat" description="ANK" evidence="3">
    <location>
        <begin position="670"/>
        <end position="702"/>
    </location>
</feature>